<name>A0A9P0D1X7_9CUCU</name>
<comment type="subcellular location">
    <subcellularLocation>
        <location evidence="1">Cytoplasm</location>
        <location evidence="1">Cytoskeleton</location>
    </subcellularLocation>
</comment>
<dbReference type="Proteomes" id="UP001153636">
    <property type="component" value="Chromosome 6"/>
</dbReference>
<dbReference type="Pfam" id="PF21033">
    <property type="entry name" value="RMD1-3"/>
    <property type="match status" value="1"/>
</dbReference>
<keyword evidence="10" id="KW-1185">Reference proteome</keyword>
<organism evidence="9 10">
    <name type="scientific">Psylliodes chrysocephalus</name>
    <dbReference type="NCBI Taxonomy" id="3402493"/>
    <lineage>
        <taxon>Eukaryota</taxon>
        <taxon>Metazoa</taxon>
        <taxon>Ecdysozoa</taxon>
        <taxon>Arthropoda</taxon>
        <taxon>Hexapoda</taxon>
        <taxon>Insecta</taxon>
        <taxon>Pterygota</taxon>
        <taxon>Neoptera</taxon>
        <taxon>Endopterygota</taxon>
        <taxon>Coleoptera</taxon>
        <taxon>Polyphaga</taxon>
        <taxon>Cucujiformia</taxon>
        <taxon>Chrysomeloidea</taxon>
        <taxon>Chrysomelidae</taxon>
        <taxon>Galerucinae</taxon>
        <taxon>Alticini</taxon>
        <taxon>Psylliodes</taxon>
    </lineage>
</organism>
<evidence type="ECO:0000256" key="7">
    <source>
        <dbReference type="ARBA" id="ARBA00039966"/>
    </source>
</evidence>
<dbReference type="EMBL" id="OV651818">
    <property type="protein sequence ID" value="CAH1112697.1"/>
    <property type="molecule type" value="Genomic_DNA"/>
</dbReference>
<accession>A0A9P0D1X7</accession>
<evidence type="ECO:0000313" key="9">
    <source>
        <dbReference type="EMBL" id="CAH1112697.1"/>
    </source>
</evidence>
<comment type="subunit">
    <text evidence="2">Interacts with microtubules.</text>
</comment>
<gene>
    <name evidence="9" type="ORF">PSYICH_LOCUS11818</name>
</gene>
<evidence type="ECO:0000256" key="6">
    <source>
        <dbReference type="ARBA" id="ARBA00023212"/>
    </source>
</evidence>
<dbReference type="Gene3D" id="1.25.40.10">
    <property type="entry name" value="Tetratricopeptide repeat domain"/>
    <property type="match status" value="1"/>
</dbReference>
<dbReference type="PANTHER" id="PTHR16056">
    <property type="entry name" value="REGULATOR OF MICROTUBULE DYNAMICS PROTEIN"/>
    <property type="match status" value="1"/>
</dbReference>
<evidence type="ECO:0000256" key="4">
    <source>
        <dbReference type="ARBA" id="ARBA00022737"/>
    </source>
</evidence>
<keyword evidence="3" id="KW-0963">Cytoplasm</keyword>
<dbReference type="OrthoDB" id="69711at2759"/>
<dbReference type="GO" id="GO:0005739">
    <property type="term" value="C:mitochondrion"/>
    <property type="evidence" value="ECO:0007669"/>
    <property type="project" value="TreeGrafter"/>
</dbReference>
<keyword evidence="5" id="KW-0802">TPR repeat</keyword>
<dbReference type="InterPro" id="IPR049039">
    <property type="entry name" value="RMD1-3_a_helical_rpt"/>
</dbReference>
<protein>
    <recommendedName>
        <fullName evidence="7">Regulator of microtubule dynamics protein 1</fullName>
    </recommendedName>
    <alternativeName>
        <fullName evidence="8">Protein FAM82B</fullName>
    </alternativeName>
</protein>
<dbReference type="GO" id="GO:0005876">
    <property type="term" value="C:spindle microtubule"/>
    <property type="evidence" value="ECO:0007669"/>
    <property type="project" value="TreeGrafter"/>
</dbReference>
<evidence type="ECO:0000313" key="10">
    <source>
        <dbReference type="Proteomes" id="UP001153636"/>
    </source>
</evidence>
<dbReference type="SUPFAM" id="SSF48452">
    <property type="entry name" value="TPR-like"/>
    <property type="match status" value="1"/>
</dbReference>
<dbReference type="PANTHER" id="PTHR16056:SF16">
    <property type="entry name" value="REGULATOR OF MICROTUBULE DYNAMICS PROTEIN 1"/>
    <property type="match status" value="1"/>
</dbReference>
<evidence type="ECO:0000256" key="8">
    <source>
        <dbReference type="ARBA" id="ARBA00041958"/>
    </source>
</evidence>
<dbReference type="AlphaFoldDB" id="A0A9P0D1X7"/>
<keyword evidence="4" id="KW-0677">Repeat</keyword>
<dbReference type="InterPro" id="IPR011990">
    <property type="entry name" value="TPR-like_helical_dom_sf"/>
</dbReference>
<proteinExistence type="predicted"/>
<reference evidence="9" key="1">
    <citation type="submission" date="2022-01" db="EMBL/GenBank/DDBJ databases">
        <authorList>
            <person name="King R."/>
        </authorList>
    </citation>
    <scope>NUCLEOTIDE SEQUENCE</scope>
</reference>
<dbReference type="GO" id="GO:0097431">
    <property type="term" value="C:mitotic spindle pole"/>
    <property type="evidence" value="ECO:0007669"/>
    <property type="project" value="TreeGrafter"/>
</dbReference>
<sequence length="318" mass="37830">MSKLKVSMNTAIELLKTPAVPYRLRFQQLYLLPFVKSFKFFWFFNNDNSNRKRFSKLWIQRFPEGHIPEVIVQADKMHGDMQHWEVYELLERLKTSKEPNILWRIARALYFLSVEQNVSKSNKVNMINEAQMALQSALSSGGVENADVHKWMAIILDEHYGLISLENRVRFSSLVRYHLEKACDLNPEDYDAHYMLGKWYYQMCQLSWFQKMIAKYLIAIEPPKCDYALAYKYLAHAEELQPRTMLSNLYYLGNTCMHIGQYFKAKYYLNMAASLKPRNDNDKRFLAKAKRLMEKLDRYDLARNNVLFYDPLGFNHDY</sequence>
<evidence type="ECO:0000256" key="2">
    <source>
        <dbReference type="ARBA" id="ARBA00011375"/>
    </source>
</evidence>
<dbReference type="GO" id="GO:0008017">
    <property type="term" value="F:microtubule binding"/>
    <property type="evidence" value="ECO:0007669"/>
    <property type="project" value="TreeGrafter"/>
</dbReference>
<keyword evidence="6" id="KW-0206">Cytoskeleton</keyword>
<evidence type="ECO:0000256" key="1">
    <source>
        <dbReference type="ARBA" id="ARBA00004245"/>
    </source>
</evidence>
<evidence type="ECO:0000256" key="5">
    <source>
        <dbReference type="ARBA" id="ARBA00022803"/>
    </source>
</evidence>
<evidence type="ECO:0000256" key="3">
    <source>
        <dbReference type="ARBA" id="ARBA00022490"/>
    </source>
</evidence>